<dbReference type="InterPro" id="IPR001020">
    <property type="entry name" value="PTS_HPr_His_P_site"/>
</dbReference>
<feature type="signal peptide" evidence="9">
    <location>
        <begin position="1"/>
        <end position="21"/>
    </location>
</feature>
<dbReference type="GO" id="GO:0015108">
    <property type="term" value="F:chloride transmembrane transporter activity"/>
    <property type="evidence" value="ECO:0007669"/>
    <property type="project" value="InterPro"/>
</dbReference>
<dbReference type="PANTHER" id="PTHR11689:SF136">
    <property type="entry name" value="H(+)_CL(-) EXCHANGE TRANSPORTER 7"/>
    <property type="match status" value="1"/>
</dbReference>
<evidence type="ECO:0000256" key="7">
    <source>
        <dbReference type="ARBA" id="ARBA00023136"/>
    </source>
</evidence>
<dbReference type="Proteomes" id="UP000037510">
    <property type="component" value="Unassembled WGS sequence"/>
</dbReference>
<feature type="chain" id="PRO_5005573199" evidence="9">
    <location>
        <begin position="22"/>
        <end position="1200"/>
    </location>
</feature>
<dbReference type="Pfam" id="PF00654">
    <property type="entry name" value="Voltage_CLC"/>
    <property type="match status" value="2"/>
</dbReference>
<dbReference type="PRINTS" id="PR00762">
    <property type="entry name" value="CLCHANNEL"/>
</dbReference>
<keyword evidence="3 8" id="KW-0812">Transmembrane</keyword>
<organism evidence="10 11">
    <name type="scientific">Operophtera brumata</name>
    <name type="common">Winter moth</name>
    <name type="synonym">Phalaena brumata</name>
    <dbReference type="NCBI Taxonomy" id="104452"/>
    <lineage>
        <taxon>Eukaryota</taxon>
        <taxon>Metazoa</taxon>
        <taxon>Ecdysozoa</taxon>
        <taxon>Arthropoda</taxon>
        <taxon>Hexapoda</taxon>
        <taxon>Insecta</taxon>
        <taxon>Pterygota</taxon>
        <taxon>Neoptera</taxon>
        <taxon>Endopterygota</taxon>
        <taxon>Lepidoptera</taxon>
        <taxon>Glossata</taxon>
        <taxon>Ditrysia</taxon>
        <taxon>Geometroidea</taxon>
        <taxon>Geometridae</taxon>
        <taxon>Larentiinae</taxon>
        <taxon>Operophtera</taxon>
    </lineage>
</organism>
<keyword evidence="7 8" id="KW-0472">Membrane</keyword>
<dbReference type="PROSITE" id="PS00369">
    <property type="entry name" value="PTS_HPR_HIS"/>
    <property type="match status" value="1"/>
</dbReference>
<reference evidence="10 11" key="1">
    <citation type="journal article" date="2015" name="Genome Biol. Evol.">
        <title>The genome of winter moth (Operophtera brumata) provides a genomic perspective on sexual dimorphism and phenology.</title>
        <authorList>
            <person name="Derks M.F."/>
            <person name="Smit S."/>
            <person name="Salis L."/>
            <person name="Schijlen E."/>
            <person name="Bossers A."/>
            <person name="Mateman C."/>
            <person name="Pijl A.S."/>
            <person name="de Ridder D."/>
            <person name="Groenen M.A."/>
            <person name="Visser M.E."/>
            <person name="Megens H.J."/>
        </authorList>
    </citation>
    <scope>NUCLEOTIDE SEQUENCE [LARGE SCALE GENOMIC DNA]</scope>
    <source>
        <strain evidence="10">WM2013NL</strain>
        <tissue evidence="10">Head and thorax</tissue>
    </source>
</reference>
<dbReference type="InterPro" id="IPR032675">
    <property type="entry name" value="LRR_dom_sf"/>
</dbReference>
<dbReference type="InterPro" id="IPR014743">
    <property type="entry name" value="Cl-channel_core"/>
</dbReference>
<keyword evidence="2" id="KW-0433">Leucine-rich repeat</keyword>
<dbReference type="AlphaFoldDB" id="A0A0L7LAF9"/>
<dbReference type="PROSITE" id="PS51450">
    <property type="entry name" value="LRR"/>
    <property type="match status" value="1"/>
</dbReference>
<keyword evidence="6" id="KW-0129">CBS domain</keyword>
<dbReference type="InterPro" id="IPR051280">
    <property type="entry name" value="Cl-channel/antiporter"/>
</dbReference>
<name>A0A0L7LAF9_OPEBR</name>
<evidence type="ECO:0000313" key="10">
    <source>
        <dbReference type="EMBL" id="KOB72395.1"/>
    </source>
</evidence>
<dbReference type="InterPro" id="IPR001807">
    <property type="entry name" value="ClC"/>
</dbReference>
<gene>
    <name evidence="10" type="ORF">OBRU01_12322</name>
</gene>
<dbReference type="Gene3D" id="1.10.3080.10">
    <property type="entry name" value="Clc chloride channel"/>
    <property type="match status" value="2"/>
</dbReference>
<dbReference type="EMBL" id="JTDY01001986">
    <property type="protein sequence ID" value="KOB72395.1"/>
    <property type="molecule type" value="Genomic_DNA"/>
</dbReference>
<dbReference type="Gene3D" id="3.80.10.10">
    <property type="entry name" value="Ribonuclease Inhibitor"/>
    <property type="match status" value="2"/>
</dbReference>
<dbReference type="InterPro" id="IPR003591">
    <property type="entry name" value="Leu-rich_rpt_typical-subtyp"/>
</dbReference>
<evidence type="ECO:0000256" key="3">
    <source>
        <dbReference type="ARBA" id="ARBA00022692"/>
    </source>
</evidence>
<evidence type="ECO:0000256" key="9">
    <source>
        <dbReference type="SAM" id="SignalP"/>
    </source>
</evidence>
<feature type="transmembrane region" description="Helical" evidence="8">
    <location>
        <begin position="506"/>
        <end position="530"/>
    </location>
</feature>
<dbReference type="SUPFAM" id="SSF81340">
    <property type="entry name" value="Clc chloride channel"/>
    <property type="match status" value="1"/>
</dbReference>
<proteinExistence type="predicted"/>
<dbReference type="STRING" id="104452.A0A0L7LAF9"/>
<dbReference type="Pfam" id="PF13855">
    <property type="entry name" value="LRR_8"/>
    <property type="match status" value="3"/>
</dbReference>
<dbReference type="InterPro" id="IPR046342">
    <property type="entry name" value="CBS_dom_sf"/>
</dbReference>
<evidence type="ECO:0000256" key="5">
    <source>
        <dbReference type="ARBA" id="ARBA00022989"/>
    </source>
</evidence>
<dbReference type="PANTHER" id="PTHR11689">
    <property type="entry name" value="CHLORIDE CHANNEL PROTEIN CLC FAMILY MEMBER"/>
    <property type="match status" value="1"/>
</dbReference>
<keyword evidence="11" id="KW-1185">Reference proteome</keyword>
<evidence type="ECO:0000256" key="4">
    <source>
        <dbReference type="ARBA" id="ARBA00022737"/>
    </source>
</evidence>
<feature type="transmembrane region" description="Helical" evidence="8">
    <location>
        <begin position="743"/>
        <end position="765"/>
    </location>
</feature>
<evidence type="ECO:0000313" key="11">
    <source>
        <dbReference type="Proteomes" id="UP000037510"/>
    </source>
</evidence>
<evidence type="ECO:0000256" key="1">
    <source>
        <dbReference type="ARBA" id="ARBA00004141"/>
    </source>
</evidence>
<feature type="transmembrane region" description="Helical" evidence="8">
    <location>
        <begin position="472"/>
        <end position="494"/>
    </location>
</feature>
<dbReference type="SUPFAM" id="SSF52058">
    <property type="entry name" value="L domain-like"/>
    <property type="match status" value="1"/>
</dbReference>
<dbReference type="SUPFAM" id="SSF54631">
    <property type="entry name" value="CBS-domain pair"/>
    <property type="match status" value="1"/>
</dbReference>
<keyword evidence="4" id="KW-0677">Repeat</keyword>
<evidence type="ECO:0000256" key="8">
    <source>
        <dbReference type="SAM" id="Phobius"/>
    </source>
</evidence>
<evidence type="ECO:0000256" key="2">
    <source>
        <dbReference type="ARBA" id="ARBA00022614"/>
    </source>
</evidence>
<protein>
    <submittedName>
        <fullName evidence="10">Leucine-rich transmembrane protein</fullName>
    </submittedName>
</protein>
<dbReference type="InterPro" id="IPR001611">
    <property type="entry name" value="Leu-rich_rpt"/>
</dbReference>
<accession>A0A0L7LAF9</accession>
<evidence type="ECO:0000256" key="6">
    <source>
        <dbReference type="ARBA" id="ARBA00023122"/>
    </source>
</evidence>
<keyword evidence="5 8" id="KW-1133">Transmembrane helix</keyword>
<comment type="subcellular location">
    <subcellularLocation>
        <location evidence="1">Membrane</location>
        <topology evidence="1">Multi-pass membrane protein</topology>
    </subcellularLocation>
</comment>
<comment type="caution">
    <text evidence="10">The sequence shown here is derived from an EMBL/GenBank/DDBJ whole genome shotgun (WGS) entry which is preliminary data.</text>
</comment>
<sequence length="1200" mass="135046">MYQTVCKVLMILCVLVPWSGAREVADSASCDISIHDSDNLTLNCSRRNIYIIPEWPKQSEIFQGPYKDGVYSHISLETLNLGHNAIHSLDRYLFQHTPNLTRLYLNNNPIEILDYVTVLALSSAVNLEVLDLSKTNIDSIPLDAFRGMLKLQQIDLSDNRFVTVPESLSLVGSTLEYLTFNNNPIVELNDDSFVGLSNLKELEVGENDFLEEVKRSTFTPLKKLRLLHLCHNSNLRYISHNAFRGLKDKWTLKEVYLDDNNLSELSTDLMPWSQLDVLGMTGNKWLCNCDLASIVMKQGAGDKFRPGDVPFCAAPMRLAGAYVTNITLPFCPTLDSTFAAKKSFSLSDLKPKHILWSILGVATVVAIGMLFGLLVNAVKAFYSKKIRTRPIRYLVYTYQVNRIRLSTDSNVEMNNSSTSLADGTFSDITTSDTAQLVSNEEEEASTCNVAQLNKSVSSHRKRGYPFVVWKDMLRWFIILLIGVVTALIAFFIDISVDTYVLKDQLYIPYLLWVLSNIGIVFIGSMLVAFIEPVAAGSGIPQVKCYLNGVKVPRVVRIKTLIVKAIGVITAVVGGLAGGKEGPMIHSGAVVAAGISQGKSTTFNKDFKIFQYFREDHEKRDFVSAGAAAGVSAAFGAPIGNIHHDLALYCADGEYNALAAIWFQTPEASVRSFLHDPMGSYKPLSILVFVVCYFLLSTWTFGLAVSSGLFIPNLLTGAAWGRLLAIVIQYMLPSNTINPAKYALIGAAAQLGGVVRMTISLTVIIIETTGQISNALPIIITLVVAKWGIYDIHIQLAGVPLLPWEPPPLAHNIYASEVMSHPVFTLRTNENVGHIVEILKIAEVPTYKRLRGLILRSQLIVLLQHKIYNENANTTWSNTNVDMNMFRKEYPRYPSIDQCCTHIRYTQREREHHLVQHRRGYEHVPEGIPAIYNENANTTWSNTDVDMNMFRKEYPRYPSIDQVTSIDQIYNENANTTWSNTDVDMNMFRKEYPRYPSIDQVTSIDCSQLIALLQHKIYNKNANTTWSNTNVDMNMNTRVLHPHKIYNENANTTWSNTDVDMNMFLKEYPRYPSIDQVTSIDCSQLIALLQHKIYNENANTTWSNTNVDMNMFRKEYPRYPSIDQSGLHARPASYTLPHRASLPRMFRLLRALGLRHLPIVNDVNEVTTNEQRADCTLDPHRTRCLTARLCRECSVCSARSA</sequence>
<feature type="transmembrane region" description="Helical" evidence="8">
    <location>
        <begin position="683"/>
        <end position="703"/>
    </location>
</feature>
<dbReference type="SMART" id="SM00369">
    <property type="entry name" value="LRR_TYP"/>
    <property type="match status" value="6"/>
</dbReference>
<keyword evidence="9" id="KW-0732">Signal</keyword>
<feature type="transmembrane region" description="Helical" evidence="8">
    <location>
        <begin position="709"/>
        <end position="731"/>
    </location>
</feature>
<dbReference type="GO" id="GO:0005765">
    <property type="term" value="C:lysosomal membrane"/>
    <property type="evidence" value="ECO:0007669"/>
    <property type="project" value="TreeGrafter"/>
</dbReference>
<feature type="transmembrane region" description="Helical" evidence="8">
    <location>
        <begin position="354"/>
        <end position="382"/>
    </location>
</feature>